<keyword evidence="5" id="KW-0269">Exonuclease</keyword>
<keyword evidence="10" id="KW-1185">Reference proteome</keyword>
<dbReference type="SMART" id="SM00479">
    <property type="entry name" value="EXOIII"/>
    <property type="match status" value="1"/>
</dbReference>
<evidence type="ECO:0000256" key="1">
    <source>
        <dbReference type="ARBA" id="ARBA00001946"/>
    </source>
</evidence>
<evidence type="ECO:0000256" key="5">
    <source>
        <dbReference type="ARBA" id="ARBA00022839"/>
    </source>
</evidence>
<dbReference type="InterPro" id="IPR040393">
    <property type="entry name" value="TREX1/2"/>
</dbReference>
<comment type="caution">
    <text evidence="9">The sequence shown here is derived from an EMBL/GenBank/DDBJ whole genome shotgun (WGS) entry which is preliminary data.</text>
</comment>
<accession>A0A498IL48</accession>
<dbReference type="PANTHER" id="PTHR13058">
    <property type="entry name" value="THREE PRIME REPAIR EXONUCLEASE 1, 2"/>
    <property type="match status" value="1"/>
</dbReference>
<dbReference type="SUPFAM" id="SSF53098">
    <property type="entry name" value="Ribonuclease H-like"/>
    <property type="match status" value="1"/>
</dbReference>
<dbReference type="InterPro" id="IPR012337">
    <property type="entry name" value="RNaseH-like_sf"/>
</dbReference>
<evidence type="ECO:0000256" key="6">
    <source>
        <dbReference type="ARBA" id="ARBA00022842"/>
    </source>
</evidence>
<dbReference type="SMR" id="A0A498IL48"/>
<evidence type="ECO:0000259" key="8">
    <source>
        <dbReference type="SMART" id="SM00479"/>
    </source>
</evidence>
<dbReference type="GO" id="GO:0008296">
    <property type="term" value="F:3'-5'-DNA exonuclease activity"/>
    <property type="evidence" value="ECO:0007669"/>
    <property type="project" value="TreeGrafter"/>
</dbReference>
<evidence type="ECO:0000313" key="9">
    <source>
        <dbReference type="EMBL" id="RXH82191.1"/>
    </source>
</evidence>
<reference evidence="9 10" key="1">
    <citation type="submission" date="2018-10" db="EMBL/GenBank/DDBJ databases">
        <title>A high-quality apple genome assembly.</title>
        <authorList>
            <person name="Hu J."/>
        </authorList>
    </citation>
    <scope>NUCLEOTIDE SEQUENCE [LARGE SCALE GENOMIC DNA]</scope>
    <source>
        <strain evidence="10">cv. HFTH1</strain>
        <tissue evidence="9">Young leaf</tissue>
    </source>
</reference>
<dbReference type="CDD" id="cd06127">
    <property type="entry name" value="DEDDh"/>
    <property type="match status" value="1"/>
</dbReference>
<evidence type="ECO:0000256" key="3">
    <source>
        <dbReference type="ARBA" id="ARBA00022723"/>
    </source>
</evidence>
<gene>
    <name evidence="9" type="ORF">DVH24_036532</name>
</gene>
<dbReference type="InterPro" id="IPR036397">
    <property type="entry name" value="RNaseH_sf"/>
</dbReference>
<comment type="cofactor">
    <cofactor evidence="1">
        <name>Mg(2+)</name>
        <dbReference type="ChEBI" id="CHEBI:18420"/>
    </cofactor>
</comment>
<evidence type="ECO:0000256" key="4">
    <source>
        <dbReference type="ARBA" id="ARBA00022801"/>
    </source>
</evidence>
<dbReference type="GO" id="GO:0005737">
    <property type="term" value="C:cytoplasm"/>
    <property type="evidence" value="ECO:0007669"/>
    <property type="project" value="TreeGrafter"/>
</dbReference>
<sequence>MRTLSMCFSSLSQVPRSCSVYSLAHFWSEGFPNLSRTCGYNCNSKLHDSRIYAVDGGNSRKWTRRSLTTKTEGRNKSPIKLSREILDVTVSTSAALNINKMETSQYQQTQPLDFRQAIAQNKDLADLVTVIVFDIETTGFSREKDRIIEIALQDLEGGENSTFQTLVNPERSVLNSHVHGITTDMVNRPDVPRFKDLLPILVKYVKSRQKPGGCVMLVAHNARTFDVPFVRSEFLRCSVDIPSTWLFRDTMPLGREAMKSEGSSSRSISLQALREHFQIPLDGTAHRAMADVKVLSAVLQRLTCILKLPLSSLVGEAFLASETGTAKKKGSR</sequence>
<comment type="similarity">
    <text evidence="7">Belongs to the exonuclease superfamily. TREX family.</text>
</comment>
<dbReference type="OrthoDB" id="10250935at2759"/>
<feature type="domain" description="Exonuclease" evidence="8">
    <location>
        <begin position="129"/>
        <end position="308"/>
    </location>
</feature>
<dbReference type="GO" id="GO:0046872">
    <property type="term" value="F:metal ion binding"/>
    <property type="evidence" value="ECO:0007669"/>
    <property type="project" value="UniProtKB-KW"/>
</dbReference>
<keyword evidence="4" id="KW-0378">Hydrolase</keyword>
<dbReference type="AlphaFoldDB" id="A0A498IL48"/>
<dbReference type="FunFam" id="3.30.420.10:FF:000081">
    <property type="entry name" value="Exonuclease DPD1 chloroplastic/mitochondrial"/>
    <property type="match status" value="1"/>
</dbReference>
<keyword evidence="2" id="KW-0540">Nuclease</keyword>
<dbReference type="GO" id="GO:0003676">
    <property type="term" value="F:nucleic acid binding"/>
    <property type="evidence" value="ECO:0007669"/>
    <property type="project" value="InterPro"/>
</dbReference>
<protein>
    <recommendedName>
        <fullName evidence="8">Exonuclease domain-containing protein</fullName>
    </recommendedName>
</protein>
<dbReference type="Proteomes" id="UP000290289">
    <property type="component" value="Chromosome 12"/>
</dbReference>
<organism evidence="9 10">
    <name type="scientific">Malus domestica</name>
    <name type="common">Apple</name>
    <name type="synonym">Pyrus malus</name>
    <dbReference type="NCBI Taxonomy" id="3750"/>
    <lineage>
        <taxon>Eukaryota</taxon>
        <taxon>Viridiplantae</taxon>
        <taxon>Streptophyta</taxon>
        <taxon>Embryophyta</taxon>
        <taxon>Tracheophyta</taxon>
        <taxon>Spermatophyta</taxon>
        <taxon>Magnoliopsida</taxon>
        <taxon>eudicotyledons</taxon>
        <taxon>Gunneridae</taxon>
        <taxon>Pentapetalae</taxon>
        <taxon>rosids</taxon>
        <taxon>fabids</taxon>
        <taxon>Rosales</taxon>
        <taxon>Rosaceae</taxon>
        <taxon>Amygdaloideae</taxon>
        <taxon>Maleae</taxon>
        <taxon>Malus</taxon>
    </lineage>
</organism>
<dbReference type="Pfam" id="PF00929">
    <property type="entry name" value="RNase_T"/>
    <property type="match status" value="1"/>
</dbReference>
<evidence type="ECO:0000256" key="7">
    <source>
        <dbReference type="ARBA" id="ARBA00025769"/>
    </source>
</evidence>
<keyword evidence="3" id="KW-0479">Metal-binding</keyword>
<dbReference type="EMBL" id="RDQH01000338">
    <property type="protein sequence ID" value="RXH82191.1"/>
    <property type="molecule type" value="Genomic_DNA"/>
</dbReference>
<evidence type="ECO:0000313" key="10">
    <source>
        <dbReference type="Proteomes" id="UP000290289"/>
    </source>
</evidence>
<dbReference type="GO" id="GO:0006308">
    <property type="term" value="P:DNA catabolic process"/>
    <property type="evidence" value="ECO:0007669"/>
    <property type="project" value="TreeGrafter"/>
</dbReference>
<proteinExistence type="inferred from homology"/>
<name>A0A498IL48_MALDO</name>
<dbReference type="STRING" id="3750.A0A498IL48"/>
<dbReference type="Gramene" id="mRNA:MD12G0174400">
    <property type="protein sequence ID" value="mRNA:MD12G0174400"/>
    <property type="gene ID" value="MD12G0174400"/>
</dbReference>
<dbReference type="InterPro" id="IPR013520">
    <property type="entry name" value="Ribonucl_H"/>
</dbReference>
<keyword evidence="6" id="KW-0460">Magnesium</keyword>
<dbReference type="PANTHER" id="PTHR13058:SF19">
    <property type="entry name" value="LD40940P"/>
    <property type="match status" value="1"/>
</dbReference>
<dbReference type="Gene3D" id="3.30.420.10">
    <property type="entry name" value="Ribonuclease H-like superfamily/Ribonuclease H"/>
    <property type="match status" value="1"/>
</dbReference>
<evidence type="ECO:0000256" key="2">
    <source>
        <dbReference type="ARBA" id="ARBA00022722"/>
    </source>
</evidence>